<dbReference type="GO" id="GO:0005737">
    <property type="term" value="C:cytoplasm"/>
    <property type="evidence" value="ECO:0007669"/>
    <property type="project" value="TreeGrafter"/>
</dbReference>
<evidence type="ECO:0000256" key="3">
    <source>
        <dbReference type="PIRSR" id="PIRSR613078-1"/>
    </source>
</evidence>
<comment type="caution">
    <text evidence="5">The sequence shown here is derived from an EMBL/GenBank/DDBJ whole genome shotgun (WGS) entry which is preliminary data.</text>
</comment>
<evidence type="ECO:0000313" key="6">
    <source>
        <dbReference type="Proteomes" id="UP000636960"/>
    </source>
</evidence>
<dbReference type="PANTHER" id="PTHR48100:SF1">
    <property type="entry name" value="HISTIDINE PHOSPHATASE FAMILY PROTEIN-RELATED"/>
    <property type="match status" value="1"/>
</dbReference>
<evidence type="ECO:0000256" key="2">
    <source>
        <dbReference type="ARBA" id="ARBA00023235"/>
    </source>
</evidence>
<dbReference type="SUPFAM" id="SSF53254">
    <property type="entry name" value="Phosphoglycerate mutase-like"/>
    <property type="match status" value="1"/>
</dbReference>
<dbReference type="EMBL" id="BOMV01000065">
    <property type="protein sequence ID" value="GIE98794.1"/>
    <property type="molecule type" value="Genomic_DNA"/>
</dbReference>
<evidence type="ECO:0000313" key="5">
    <source>
        <dbReference type="EMBL" id="GIE98794.1"/>
    </source>
</evidence>
<dbReference type="InterPro" id="IPR001345">
    <property type="entry name" value="PG/BPGM_mutase_AS"/>
</dbReference>
<proteinExistence type="predicted"/>
<dbReference type="SMART" id="SM00855">
    <property type="entry name" value="PGAM"/>
    <property type="match status" value="1"/>
</dbReference>
<reference evidence="5" key="1">
    <citation type="submission" date="2021-01" db="EMBL/GenBank/DDBJ databases">
        <title>Whole genome shotgun sequence of Actinoplanes rishiriensis NBRC 108556.</title>
        <authorList>
            <person name="Komaki H."/>
            <person name="Tamura T."/>
        </authorList>
    </citation>
    <scope>NUCLEOTIDE SEQUENCE</scope>
    <source>
        <strain evidence="5">NBRC 108556</strain>
    </source>
</reference>
<dbReference type="PROSITE" id="PS00175">
    <property type="entry name" value="PG_MUTASE"/>
    <property type="match status" value="1"/>
</dbReference>
<feature type="binding site" evidence="4">
    <location>
        <position position="67"/>
    </location>
    <ligand>
        <name>substrate</name>
    </ligand>
</feature>
<gene>
    <name evidence="5" type="primary">gpm_2</name>
    <name evidence="5" type="ORF">Ari01nite_62590</name>
</gene>
<dbReference type="InterPro" id="IPR013078">
    <property type="entry name" value="His_Pase_superF_clade-1"/>
</dbReference>
<protein>
    <submittedName>
        <fullName evidence="5">Phosphoglycerate mutase</fullName>
    </submittedName>
</protein>
<dbReference type="GO" id="GO:0016791">
    <property type="term" value="F:phosphatase activity"/>
    <property type="evidence" value="ECO:0007669"/>
    <property type="project" value="TreeGrafter"/>
</dbReference>
<name>A0A919K4U7_9ACTN</name>
<dbReference type="Gene3D" id="3.40.50.1240">
    <property type="entry name" value="Phosphoglycerate mutase-like"/>
    <property type="match status" value="1"/>
</dbReference>
<dbReference type="Pfam" id="PF00300">
    <property type="entry name" value="His_Phos_1"/>
    <property type="match status" value="1"/>
</dbReference>
<dbReference type="InterPro" id="IPR029033">
    <property type="entry name" value="His_PPase_superfam"/>
</dbReference>
<keyword evidence="1" id="KW-0324">Glycolysis</keyword>
<keyword evidence="6" id="KW-1185">Reference proteome</keyword>
<organism evidence="5 6">
    <name type="scientific">Paractinoplanes rishiriensis</name>
    <dbReference type="NCBI Taxonomy" id="1050105"/>
    <lineage>
        <taxon>Bacteria</taxon>
        <taxon>Bacillati</taxon>
        <taxon>Actinomycetota</taxon>
        <taxon>Actinomycetes</taxon>
        <taxon>Micromonosporales</taxon>
        <taxon>Micromonosporaceae</taxon>
        <taxon>Paractinoplanes</taxon>
    </lineage>
</organism>
<sequence>MTSPPAGRPWEVVFLARHGQTEWNVVRRRQGHLDSPLTAAGIAQARRHGTALRGCGVDGIFASPMGRALTTARIIGAAISRDVAGVDVEVVDDLAEIDHGEFSGLVDEQIDARYPGARQRRAADKYRWRFPGGESYADADVRAARVLQQLSRRPARRPLIVAHEMIGRMLQRHLLGLDPHLAVCQTHPHDVVYRIDPAGRQREPLA</sequence>
<evidence type="ECO:0000256" key="4">
    <source>
        <dbReference type="PIRSR" id="PIRSR613078-2"/>
    </source>
</evidence>
<feature type="active site" description="Proton donor/acceptor" evidence="3">
    <location>
        <position position="96"/>
    </location>
</feature>
<dbReference type="AlphaFoldDB" id="A0A919K4U7"/>
<dbReference type="PANTHER" id="PTHR48100">
    <property type="entry name" value="BROAD-SPECIFICITY PHOSPHATASE YOR283W-RELATED"/>
    <property type="match status" value="1"/>
</dbReference>
<keyword evidence="2" id="KW-0413">Isomerase</keyword>
<dbReference type="PIRSF" id="PIRSF000709">
    <property type="entry name" value="6PFK_2-Ptase"/>
    <property type="match status" value="1"/>
</dbReference>
<dbReference type="InterPro" id="IPR050275">
    <property type="entry name" value="PGM_Phosphatase"/>
</dbReference>
<feature type="binding site" evidence="4">
    <location>
        <begin position="17"/>
        <end position="24"/>
    </location>
    <ligand>
        <name>substrate</name>
    </ligand>
</feature>
<feature type="active site" description="Tele-phosphohistidine intermediate" evidence="3">
    <location>
        <position position="18"/>
    </location>
</feature>
<dbReference type="CDD" id="cd07067">
    <property type="entry name" value="HP_PGM_like"/>
    <property type="match status" value="1"/>
</dbReference>
<accession>A0A919K4U7</accession>
<dbReference type="Proteomes" id="UP000636960">
    <property type="component" value="Unassembled WGS sequence"/>
</dbReference>
<dbReference type="RefSeq" id="WP_203785800.1">
    <property type="nucleotide sequence ID" value="NZ_BOMV01000065.1"/>
</dbReference>
<evidence type="ECO:0000256" key="1">
    <source>
        <dbReference type="ARBA" id="ARBA00023152"/>
    </source>
</evidence>